<reference evidence="2" key="1">
    <citation type="journal article" date="2021" name="PeerJ">
        <title>Extensive microbial diversity within the chicken gut microbiome revealed by metagenomics and culture.</title>
        <authorList>
            <person name="Gilroy R."/>
            <person name="Ravi A."/>
            <person name="Getino M."/>
            <person name="Pursley I."/>
            <person name="Horton D.L."/>
            <person name="Alikhan N.F."/>
            <person name="Baker D."/>
            <person name="Gharbi K."/>
            <person name="Hall N."/>
            <person name="Watson M."/>
            <person name="Adriaenssens E.M."/>
            <person name="Foster-Nyarko E."/>
            <person name="Jarju S."/>
            <person name="Secka A."/>
            <person name="Antonio M."/>
            <person name="Oren A."/>
            <person name="Chaudhuri R.R."/>
            <person name="La Ragione R."/>
            <person name="Hildebrand F."/>
            <person name="Pallen M.J."/>
        </authorList>
    </citation>
    <scope>NUCLEOTIDE SEQUENCE</scope>
    <source>
        <strain evidence="2">CHK172-16539</strain>
    </source>
</reference>
<evidence type="ECO:0000256" key="1">
    <source>
        <dbReference type="SAM" id="Phobius"/>
    </source>
</evidence>
<organism evidence="2 3">
    <name type="scientific">Candidatus Enterococcus avicola</name>
    <dbReference type="NCBI Taxonomy" id="2838561"/>
    <lineage>
        <taxon>Bacteria</taxon>
        <taxon>Bacillati</taxon>
        <taxon>Bacillota</taxon>
        <taxon>Bacilli</taxon>
        <taxon>Lactobacillales</taxon>
        <taxon>Enterococcaceae</taxon>
        <taxon>Enterococcus</taxon>
    </lineage>
</organism>
<sequence length="59" mass="6794">MKKKVKGETSPPIVTLAEDVDRFERGNLSDPYYQGSWKTTLGIIVFLVAAYFIYLTFFK</sequence>
<dbReference type="AlphaFoldDB" id="A0A9D2F841"/>
<evidence type="ECO:0000313" key="3">
    <source>
        <dbReference type="Proteomes" id="UP000824063"/>
    </source>
</evidence>
<evidence type="ECO:0000313" key="2">
    <source>
        <dbReference type="EMBL" id="HIZ54230.1"/>
    </source>
</evidence>
<accession>A0A9D2F841</accession>
<keyword evidence="1" id="KW-0472">Membrane</keyword>
<comment type="caution">
    <text evidence="2">The sequence shown here is derived from an EMBL/GenBank/DDBJ whole genome shotgun (WGS) entry which is preliminary data.</text>
</comment>
<keyword evidence="1" id="KW-1133">Transmembrane helix</keyword>
<protein>
    <submittedName>
        <fullName evidence="2">Uncharacterized protein</fullName>
    </submittedName>
</protein>
<name>A0A9D2F841_9ENTE</name>
<keyword evidence="1" id="KW-0812">Transmembrane</keyword>
<dbReference type="Proteomes" id="UP000824063">
    <property type="component" value="Unassembled WGS sequence"/>
</dbReference>
<feature type="transmembrane region" description="Helical" evidence="1">
    <location>
        <begin position="39"/>
        <end position="58"/>
    </location>
</feature>
<dbReference type="EMBL" id="DXBN01000229">
    <property type="protein sequence ID" value="HIZ54230.1"/>
    <property type="molecule type" value="Genomic_DNA"/>
</dbReference>
<proteinExistence type="predicted"/>
<gene>
    <name evidence="2" type="ORF">IAA20_09835</name>
</gene>
<reference evidence="2" key="2">
    <citation type="submission" date="2021-04" db="EMBL/GenBank/DDBJ databases">
        <authorList>
            <person name="Gilroy R."/>
        </authorList>
    </citation>
    <scope>NUCLEOTIDE SEQUENCE</scope>
    <source>
        <strain evidence="2">CHK172-16539</strain>
    </source>
</reference>